<organism evidence="1 2">
    <name type="scientific">Trifolium pratense</name>
    <name type="common">Red clover</name>
    <dbReference type="NCBI Taxonomy" id="57577"/>
    <lineage>
        <taxon>Eukaryota</taxon>
        <taxon>Viridiplantae</taxon>
        <taxon>Streptophyta</taxon>
        <taxon>Embryophyta</taxon>
        <taxon>Tracheophyta</taxon>
        <taxon>Spermatophyta</taxon>
        <taxon>Magnoliopsida</taxon>
        <taxon>eudicotyledons</taxon>
        <taxon>Gunneridae</taxon>
        <taxon>Pentapetalae</taxon>
        <taxon>rosids</taxon>
        <taxon>fabids</taxon>
        <taxon>Fabales</taxon>
        <taxon>Fabaceae</taxon>
        <taxon>Papilionoideae</taxon>
        <taxon>50 kb inversion clade</taxon>
        <taxon>NPAAA clade</taxon>
        <taxon>Hologalegina</taxon>
        <taxon>IRL clade</taxon>
        <taxon>Trifolieae</taxon>
        <taxon>Trifolium</taxon>
    </lineage>
</organism>
<dbReference type="EMBL" id="CASHSV030000716">
    <property type="protein sequence ID" value="CAJ2675512.1"/>
    <property type="molecule type" value="Genomic_DNA"/>
</dbReference>
<proteinExistence type="predicted"/>
<gene>
    <name evidence="1" type="ORF">MILVUS5_LOCUS38514</name>
</gene>
<evidence type="ECO:0000313" key="2">
    <source>
        <dbReference type="Proteomes" id="UP001177021"/>
    </source>
</evidence>
<comment type="caution">
    <text evidence="1">The sequence shown here is derived from an EMBL/GenBank/DDBJ whole genome shotgun (WGS) entry which is preliminary data.</text>
</comment>
<keyword evidence="2" id="KW-1185">Reference proteome</keyword>
<protein>
    <submittedName>
        <fullName evidence="1">Uncharacterized protein</fullName>
    </submittedName>
</protein>
<sequence>MVGVRGQPTYGGSKSWEEDIYWTHFQFIHFTQFLRNDFHQQLALPKAFSNNVKKKLPENVTLRGPSGVVWNVGLTTRDDTLYFTNSWQQFVKNHSLKENDFLVFKYKGESHFEVLIFDGESLCEKTASYFVGKCGHAQTEQGGSKAKDTNTCAEEVINTASNGGVETLSVVLFGTTNGKTGNAGVEPVSPEKLTADALTKTTPIQVPFQPTGKRTEKPVNEVMPVQTKKRGRPPKAGNSFERAHDLVACNKQHSAAILNRSGNEDEEEKIAQSFTSSFPYLVKIIGTCNVISSRTLRIPYQFGAEHFPARRTEVTLRNSRGECWTVNSIPDGKGRGAHTFCGGWMAFVRDNDLKVGDACIFELVSNYVMQVYISGVGKEGFDHQNGHAKLNSV</sequence>
<name>A0ACB0M7W4_TRIPR</name>
<evidence type="ECO:0000313" key="1">
    <source>
        <dbReference type="EMBL" id="CAJ2675512.1"/>
    </source>
</evidence>
<dbReference type="Proteomes" id="UP001177021">
    <property type="component" value="Unassembled WGS sequence"/>
</dbReference>
<reference evidence="1" key="1">
    <citation type="submission" date="2023-10" db="EMBL/GenBank/DDBJ databases">
        <authorList>
            <person name="Rodriguez Cubillos JULIANA M."/>
            <person name="De Vega J."/>
        </authorList>
    </citation>
    <scope>NUCLEOTIDE SEQUENCE</scope>
</reference>
<accession>A0ACB0M7W4</accession>